<evidence type="ECO:0000313" key="1">
    <source>
        <dbReference type="EMBL" id="EME01874.1"/>
    </source>
</evidence>
<organism evidence="1 2">
    <name type="scientific">Stutzerimonas stutzeri NF13</name>
    <dbReference type="NCBI Taxonomy" id="1212548"/>
    <lineage>
        <taxon>Bacteria</taxon>
        <taxon>Pseudomonadati</taxon>
        <taxon>Pseudomonadota</taxon>
        <taxon>Gammaproteobacteria</taxon>
        <taxon>Pseudomonadales</taxon>
        <taxon>Pseudomonadaceae</taxon>
        <taxon>Stutzerimonas</taxon>
    </lineage>
</organism>
<dbReference type="Proteomes" id="UP000011700">
    <property type="component" value="Unassembled WGS sequence"/>
</dbReference>
<comment type="caution">
    <text evidence="1">The sequence shown here is derived from an EMBL/GenBank/DDBJ whole genome shotgun (WGS) entry which is preliminary data.</text>
</comment>
<reference evidence="1 2" key="1">
    <citation type="journal article" date="2013" name="Genome Announc.">
        <title>Draft Genome of Pseudomonas stutzeri Strain NF13, a Nitrogen Fixer Isolated from the Galapagos Rift Hydrothermal Vent.</title>
        <authorList>
            <person name="Pena A."/>
            <person name="Busquets A."/>
            <person name="Gomila M."/>
            <person name="Mayol J."/>
            <person name="Bosch R."/>
            <person name="Nogales B."/>
            <person name="Garcia-Valdes E."/>
            <person name="Bennasar A."/>
            <person name="Lalucat J."/>
        </authorList>
    </citation>
    <scope>NUCLEOTIDE SEQUENCE [LARGE SCALE GENOMIC DNA]</scope>
    <source>
        <strain evidence="1 2">NF13</strain>
    </source>
</reference>
<dbReference type="EMBL" id="AOBS01000011">
    <property type="protein sequence ID" value="EME01874.1"/>
    <property type="molecule type" value="Genomic_DNA"/>
</dbReference>
<name>M2VQJ8_STUST</name>
<gene>
    <name evidence="1" type="ORF">B381_01699</name>
</gene>
<sequence length="75" mass="8291">MDNGFIRKRLARAFARRLAGEMLADIDLAQADFADQPLTAEERLEVYAEIRRISAQLLSASEAGGNHAFRLDVGT</sequence>
<accession>M2VQJ8</accession>
<dbReference type="PATRIC" id="fig|1212548.4.peg.323"/>
<dbReference type="RefSeq" id="WP_003298081.1">
    <property type="nucleotide sequence ID" value="NZ_AOBS01000011.1"/>
</dbReference>
<evidence type="ECO:0000313" key="2">
    <source>
        <dbReference type="Proteomes" id="UP000011700"/>
    </source>
</evidence>
<dbReference type="OrthoDB" id="10002161at2"/>
<proteinExistence type="predicted"/>
<protein>
    <submittedName>
        <fullName evidence="1">Uncharacterized protein</fullName>
    </submittedName>
</protein>
<dbReference type="AlphaFoldDB" id="M2VQJ8"/>